<dbReference type="SUPFAM" id="SSF53383">
    <property type="entry name" value="PLP-dependent transferases"/>
    <property type="match status" value="1"/>
</dbReference>
<gene>
    <name evidence="7" type="ORF">J5V96_07380</name>
</gene>
<dbReference type="InterPro" id="IPR015424">
    <property type="entry name" value="PyrdxlP-dep_Trfase"/>
</dbReference>
<evidence type="ECO:0000259" key="6">
    <source>
        <dbReference type="Pfam" id="PF00155"/>
    </source>
</evidence>
<dbReference type="Gene3D" id="3.90.1150.10">
    <property type="entry name" value="Aspartate Aminotransferase, domain 1"/>
    <property type="match status" value="1"/>
</dbReference>
<keyword evidence="7" id="KW-0808">Transferase</keyword>
<comment type="cofactor">
    <cofactor evidence="1">
        <name>pyridoxal 5'-phosphate</name>
        <dbReference type="ChEBI" id="CHEBI:597326"/>
    </cofactor>
</comment>
<dbReference type="EMBL" id="JAGFOA010000002">
    <property type="protein sequence ID" value="MBO3663331.1"/>
    <property type="molecule type" value="Genomic_DNA"/>
</dbReference>
<evidence type="ECO:0000313" key="7">
    <source>
        <dbReference type="EMBL" id="MBO3663331.1"/>
    </source>
</evidence>
<dbReference type="InterPro" id="IPR015421">
    <property type="entry name" value="PyrdxlP-dep_Trfase_major"/>
</dbReference>
<dbReference type="GO" id="GO:0030170">
    <property type="term" value="F:pyridoxal phosphate binding"/>
    <property type="evidence" value="ECO:0007669"/>
    <property type="project" value="InterPro"/>
</dbReference>
<dbReference type="Proteomes" id="UP000680132">
    <property type="component" value="Unassembled WGS sequence"/>
</dbReference>
<organism evidence="7 8">
    <name type="scientific">Microbacterium stercoris</name>
    <dbReference type="NCBI Taxonomy" id="2820289"/>
    <lineage>
        <taxon>Bacteria</taxon>
        <taxon>Bacillati</taxon>
        <taxon>Actinomycetota</taxon>
        <taxon>Actinomycetes</taxon>
        <taxon>Micrococcales</taxon>
        <taxon>Microbacteriaceae</taxon>
        <taxon>Microbacterium</taxon>
    </lineage>
</organism>
<proteinExistence type="inferred from homology"/>
<feature type="domain" description="Aminotransferase class I/classII large" evidence="6">
    <location>
        <begin position="15"/>
        <end position="344"/>
    </location>
</feature>
<dbReference type="InterPro" id="IPR015422">
    <property type="entry name" value="PyrdxlP-dep_Trfase_small"/>
</dbReference>
<dbReference type="InterPro" id="IPR004839">
    <property type="entry name" value="Aminotransferase_I/II_large"/>
</dbReference>
<dbReference type="EC" id="4.4.1.13" evidence="2"/>
<dbReference type="Gene3D" id="3.40.640.10">
    <property type="entry name" value="Type I PLP-dependent aspartate aminotransferase-like (Major domain)"/>
    <property type="match status" value="1"/>
</dbReference>
<dbReference type="GO" id="GO:0047804">
    <property type="term" value="F:cysteine-S-conjugate beta-lyase activity"/>
    <property type="evidence" value="ECO:0007669"/>
    <property type="project" value="UniProtKB-EC"/>
</dbReference>
<keyword evidence="4" id="KW-0456">Lyase</keyword>
<evidence type="ECO:0000256" key="3">
    <source>
        <dbReference type="ARBA" id="ARBA00022898"/>
    </source>
</evidence>
<dbReference type="Pfam" id="PF00155">
    <property type="entry name" value="Aminotran_1_2"/>
    <property type="match status" value="1"/>
</dbReference>
<protein>
    <recommendedName>
        <fullName evidence="2">cysteine-S-conjugate beta-lyase</fullName>
        <ecNumber evidence="2">4.4.1.13</ecNumber>
    </recommendedName>
</protein>
<reference evidence="7" key="1">
    <citation type="submission" date="2021-03" db="EMBL/GenBank/DDBJ databases">
        <title>Microbacterium sp. nov., a novel actinobacterium isolated from cow dung.</title>
        <authorList>
            <person name="Zhang L."/>
        </authorList>
    </citation>
    <scope>NUCLEOTIDE SEQUENCE</scope>
    <source>
        <strain evidence="7">NEAU-LLB</strain>
    </source>
</reference>
<comment type="similarity">
    <text evidence="5">Belongs to the class-II pyridoxal-phosphate-dependent aminotransferase family. MalY/PatB cystathionine beta-lyase subfamily.</text>
</comment>
<sequence>MDFGIAPPITQALHAAVDRGAFGYLPPADAAAMREAFAGWSAARYAWSVDPADVHAFPDVISALEIAIQHFSAPGSAIIVPTPAYMPFLTVPLLHGRRIIQLPLAREGEQWVYDLDALDRAFSEGGGLLVLCNPHNPIGKVLDTAEMARIGEVVERHGGRVFSDEIHAPLVYPGRRHVPYASVNEVTAGHTLTATSASKAWNLPGLKAAQVIVSNATDRARWEKEGAMWGHGAANLGVIANTAAYEAGGLWLDDVVGYLDGNRRLLADLVAEQLPGVRYSAPDGTYLAWLECAAIELPQPPAEFFAERAGVALTDGALCGEVGAEAVRFNFAMPRPLLRRAIAAMGEALAAR</sequence>
<dbReference type="PANTHER" id="PTHR43525:SF2">
    <property type="entry name" value="CYSTATHIONINE BETA-LYASE-RELATED"/>
    <property type="match status" value="1"/>
</dbReference>
<dbReference type="InterPro" id="IPR051798">
    <property type="entry name" value="Class-II_PLP-Dep_Aminotrans"/>
</dbReference>
<evidence type="ECO:0000313" key="8">
    <source>
        <dbReference type="Proteomes" id="UP000680132"/>
    </source>
</evidence>
<dbReference type="GO" id="GO:0008483">
    <property type="term" value="F:transaminase activity"/>
    <property type="evidence" value="ECO:0007669"/>
    <property type="project" value="UniProtKB-KW"/>
</dbReference>
<keyword evidence="3" id="KW-0663">Pyridoxal phosphate</keyword>
<evidence type="ECO:0000256" key="1">
    <source>
        <dbReference type="ARBA" id="ARBA00001933"/>
    </source>
</evidence>
<keyword evidence="7" id="KW-0032">Aminotransferase</keyword>
<evidence type="ECO:0000256" key="5">
    <source>
        <dbReference type="ARBA" id="ARBA00037974"/>
    </source>
</evidence>
<dbReference type="CDD" id="cd00609">
    <property type="entry name" value="AAT_like"/>
    <property type="match status" value="1"/>
</dbReference>
<keyword evidence="8" id="KW-1185">Reference proteome</keyword>
<accession>A0A939TQP4</accession>
<comment type="caution">
    <text evidence="7">The sequence shown here is derived from an EMBL/GenBank/DDBJ whole genome shotgun (WGS) entry which is preliminary data.</text>
</comment>
<dbReference type="PANTHER" id="PTHR43525">
    <property type="entry name" value="PROTEIN MALY"/>
    <property type="match status" value="1"/>
</dbReference>
<evidence type="ECO:0000256" key="4">
    <source>
        <dbReference type="ARBA" id="ARBA00023239"/>
    </source>
</evidence>
<dbReference type="AlphaFoldDB" id="A0A939TQP4"/>
<name>A0A939TQP4_9MICO</name>
<evidence type="ECO:0000256" key="2">
    <source>
        <dbReference type="ARBA" id="ARBA00012224"/>
    </source>
</evidence>